<keyword evidence="3" id="KW-0274">FAD</keyword>
<dbReference type="GO" id="GO:0005737">
    <property type="term" value="C:cytoplasm"/>
    <property type="evidence" value="ECO:0007669"/>
    <property type="project" value="TreeGrafter"/>
</dbReference>
<keyword evidence="4" id="KW-0560">Oxidoreductase</keyword>
<dbReference type="Proteomes" id="UP000235672">
    <property type="component" value="Unassembled WGS sequence"/>
</dbReference>
<feature type="domain" description="FAD/NAD(P)-binding" evidence="5">
    <location>
        <begin position="3"/>
        <end position="298"/>
    </location>
</feature>
<dbReference type="SUPFAM" id="SSF51905">
    <property type="entry name" value="FAD/NAD(P)-binding domain"/>
    <property type="match status" value="1"/>
</dbReference>
<dbReference type="EMBL" id="KZ613523">
    <property type="protein sequence ID" value="PMD14270.1"/>
    <property type="molecule type" value="Genomic_DNA"/>
</dbReference>
<sequence length="370" mass="40482">MKKIVILGGSYAGIGTAHRLLRQAGKTGNCKVILVTPNTHMYWSLASARGLVPGQLSDEQLFRPIADGFKQYPTIQFEFILASAESIDVHAKKVGIYSATGSRFLDYDFLIVATGSHAKGDAPYKSVGSTEDTKAALHHFQARIMKAKTMVVAGGGVTGCETAGELAYEYGRQKEIIFIASGPTLLSGTPTTMSFYVQKELRKLKVNLKLNTKVQNSTSLPSGQTELLLSTGEKLATDLYIPTFGLIPNSSFLPTEFLDAKGYVVVDSYLKVIGVEDVWAIGDVSACEWSQVIPANKQSTHVAKNILLLLNNKQPLPYRLITHRITGIQIGRKAGIGHFGTWTIPSFMIVYVRKRLFLEKMAGWLDGSEF</sequence>
<dbReference type="Pfam" id="PF07992">
    <property type="entry name" value="Pyr_redox_2"/>
    <property type="match status" value="1"/>
</dbReference>
<dbReference type="GO" id="GO:0050660">
    <property type="term" value="F:flavin adenine dinucleotide binding"/>
    <property type="evidence" value="ECO:0007669"/>
    <property type="project" value="TreeGrafter"/>
</dbReference>
<dbReference type="PRINTS" id="PR00368">
    <property type="entry name" value="FADPNR"/>
</dbReference>
<evidence type="ECO:0000256" key="1">
    <source>
        <dbReference type="ARBA" id="ARBA00006442"/>
    </source>
</evidence>
<dbReference type="InterPro" id="IPR023753">
    <property type="entry name" value="FAD/NAD-binding_dom"/>
</dbReference>
<evidence type="ECO:0000256" key="4">
    <source>
        <dbReference type="ARBA" id="ARBA00023002"/>
    </source>
</evidence>
<accession>A0A2J6PJS2</accession>
<evidence type="ECO:0000259" key="5">
    <source>
        <dbReference type="Pfam" id="PF07992"/>
    </source>
</evidence>
<dbReference type="OrthoDB" id="202203at2759"/>
<comment type="similarity">
    <text evidence="1">Belongs to the FAD-dependent oxidoreductase family.</text>
</comment>
<evidence type="ECO:0000256" key="2">
    <source>
        <dbReference type="ARBA" id="ARBA00022630"/>
    </source>
</evidence>
<keyword evidence="7" id="KW-1185">Reference proteome</keyword>
<dbReference type="PANTHER" id="PTHR43735:SF3">
    <property type="entry name" value="FERROPTOSIS SUPPRESSOR PROTEIN 1"/>
    <property type="match status" value="1"/>
</dbReference>
<dbReference type="AlphaFoldDB" id="A0A2J6PJS2"/>
<proteinExistence type="inferred from homology"/>
<name>A0A2J6PJS2_9HELO</name>
<dbReference type="InterPro" id="IPR036188">
    <property type="entry name" value="FAD/NAD-bd_sf"/>
</dbReference>
<protein>
    <submittedName>
        <fullName evidence="6">FAD/NAD(P)-binding domain-containing protein</fullName>
    </submittedName>
</protein>
<dbReference type="GO" id="GO:0004174">
    <property type="term" value="F:electron-transferring-flavoprotein dehydrogenase activity"/>
    <property type="evidence" value="ECO:0007669"/>
    <property type="project" value="TreeGrafter"/>
</dbReference>
<gene>
    <name evidence="6" type="ORF">NA56DRAFT_584013</name>
</gene>
<dbReference type="PANTHER" id="PTHR43735">
    <property type="entry name" value="APOPTOSIS-INDUCING FACTOR 1"/>
    <property type="match status" value="1"/>
</dbReference>
<reference evidence="6 7" key="1">
    <citation type="submission" date="2016-05" db="EMBL/GenBank/DDBJ databases">
        <title>A degradative enzymes factory behind the ericoid mycorrhizal symbiosis.</title>
        <authorList>
            <consortium name="DOE Joint Genome Institute"/>
            <person name="Martino E."/>
            <person name="Morin E."/>
            <person name="Grelet G."/>
            <person name="Kuo A."/>
            <person name="Kohler A."/>
            <person name="Daghino S."/>
            <person name="Barry K."/>
            <person name="Choi C."/>
            <person name="Cichocki N."/>
            <person name="Clum A."/>
            <person name="Copeland A."/>
            <person name="Hainaut M."/>
            <person name="Haridas S."/>
            <person name="Labutti K."/>
            <person name="Lindquist E."/>
            <person name="Lipzen A."/>
            <person name="Khouja H.-R."/>
            <person name="Murat C."/>
            <person name="Ohm R."/>
            <person name="Olson A."/>
            <person name="Spatafora J."/>
            <person name="Veneault-Fourrey C."/>
            <person name="Henrissat B."/>
            <person name="Grigoriev I."/>
            <person name="Martin F."/>
            <person name="Perotto S."/>
        </authorList>
    </citation>
    <scope>NUCLEOTIDE SEQUENCE [LARGE SCALE GENOMIC DNA]</scope>
    <source>
        <strain evidence="6 7">UAMH 7357</strain>
    </source>
</reference>
<dbReference type="STRING" id="1745343.A0A2J6PJS2"/>
<dbReference type="Gene3D" id="3.50.50.100">
    <property type="match status" value="1"/>
</dbReference>
<evidence type="ECO:0000313" key="7">
    <source>
        <dbReference type="Proteomes" id="UP000235672"/>
    </source>
</evidence>
<evidence type="ECO:0000313" key="6">
    <source>
        <dbReference type="EMBL" id="PMD14270.1"/>
    </source>
</evidence>
<organism evidence="6 7">
    <name type="scientific">Hyaloscypha hepaticicola</name>
    <dbReference type="NCBI Taxonomy" id="2082293"/>
    <lineage>
        <taxon>Eukaryota</taxon>
        <taxon>Fungi</taxon>
        <taxon>Dikarya</taxon>
        <taxon>Ascomycota</taxon>
        <taxon>Pezizomycotina</taxon>
        <taxon>Leotiomycetes</taxon>
        <taxon>Helotiales</taxon>
        <taxon>Hyaloscyphaceae</taxon>
        <taxon>Hyaloscypha</taxon>
    </lineage>
</organism>
<keyword evidence="2" id="KW-0285">Flavoprotein</keyword>
<evidence type="ECO:0000256" key="3">
    <source>
        <dbReference type="ARBA" id="ARBA00022827"/>
    </source>
</evidence>
<dbReference type="PRINTS" id="PR00469">
    <property type="entry name" value="PNDRDTASEII"/>
</dbReference>